<dbReference type="EMBL" id="JAAWWB010000034">
    <property type="protein sequence ID" value="KAG6741239.1"/>
    <property type="molecule type" value="Genomic_DNA"/>
</dbReference>
<dbReference type="PANTHER" id="PTHR11926">
    <property type="entry name" value="GLUCOSYL/GLUCURONOSYL TRANSFERASES"/>
    <property type="match status" value="1"/>
</dbReference>
<name>A0A8X7XZJ8_POPTO</name>
<protein>
    <submittedName>
        <fullName evidence="2">Uncharacterized protein</fullName>
    </submittedName>
</protein>
<accession>A0A8X7XZJ8</accession>
<evidence type="ECO:0000256" key="1">
    <source>
        <dbReference type="ARBA" id="ARBA00009995"/>
    </source>
</evidence>
<keyword evidence="3" id="KW-1185">Reference proteome</keyword>
<dbReference type="Proteomes" id="UP000886885">
    <property type="component" value="Chromosome 17D"/>
</dbReference>
<evidence type="ECO:0000313" key="2">
    <source>
        <dbReference type="EMBL" id="KAG6741239.1"/>
    </source>
</evidence>
<dbReference type="OrthoDB" id="5835829at2759"/>
<dbReference type="PANTHER" id="PTHR11926:SF1560">
    <property type="entry name" value="UDP-GLYCOSYLTRANSFERASE 74E1-RELATED"/>
    <property type="match status" value="1"/>
</dbReference>
<dbReference type="GO" id="GO:0080043">
    <property type="term" value="F:quercetin 3-O-glucosyltransferase activity"/>
    <property type="evidence" value="ECO:0007669"/>
    <property type="project" value="TreeGrafter"/>
</dbReference>
<dbReference type="AlphaFoldDB" id="A0A8X7XZJ8"/>
<dbReference type="GO" id="GO:0080044">
    <property type="term" value="F:quercetin 7-O-glucosyltransferase activity"/>
    <property type="evidence" value="ECO:0007669"/>
    <property type="project" value="TreeGrafter"/>
</dbReference>
<comment type="caution">
    <text evidence="2">The sequence shown here is derived from an EMBL/GenBank/DDBJ whole genome shotgun (WGS) entry which is preliminary data.</text>
</comment>
<reference evidence="2" key="1">
    <citation type="journal article" date="2020" name="bioRxiv">
        <title>Hybrid origin of Populus tomentosa Carr. identified through genome sequencing and phylogenomic analysis.</title>
        <authorList>
            <person name="An X."/>
            <person name="Gao K."/>
            <person name="Chen Z."/>
            <person name="Li J."/>
            <person name="Yang X."/>
            <person name="Yang X."/>
            <person name="Zhou J."/>
            <person name="Guo T."/>
            <person name="Zhao T."/>
            <person name="Huang S."/>
            <person name="Miao D."/>
            <person name="Khan W.U."/>
            <person name="Rao P."/>
            <person name="Ye M."/>
            <person name="Lei B."/>
            <person name="Liao W."/>
            <person name="Wang J."/>
            <person name="Ji L."/>
            <person name="Li Y."/>
            <person name="Guo B."/>
            <person name="Mustafa N.S."/>
            <person name="Li S."/>
            <person name="Yun Q."/>
            <person name="Keller S.R."/>
            <person name="Mao J."/>
            <person name="Zhang R."/>
            <person name="Strauss S.H."/>
        </authorList>
    </citation>
    <scope>NUCLEOTIDE SEQUENCE</scope>
    <source>
        <strain evidence="2">GM15</strain>
        <tissue evidence="2">Leaf</tissue>
    </source>
</reference>
<evidence type="ECO:0000313" key="3">
    <source>
        <dbReference type="Proteomes" id="UP000886885"/>
    </source>
</evidence>
<comment type="similarity">
    <text evidence="1">Belongs to the UDP-glycosyltransferase family.</text>
</comment>
<gene>
    <name evidence="2" type="ORF">POTOM_054472</name>
</gene>
<proteinExistence type="inferred from homology"/>
<sequence length="111" mass="12995">MVAMPRWTDQSTNAMYITDVLYVGLRGKGIVTKQTSHKWIVTKEEIEMCIKEFVEGESRNEIRRNSYKWKELAKVTLDEGGSSDKKYLRVCSKTCMQVQRFCRVKEDHALK</sequence>
<organism evidence="2 3">
    <name type="scientific">Populus tomentosa</name>
    <name type="common">Chinese white poplar</name>
    <dbReference type="NCBI Taxonomy" id="118781"/>
    <lineage>
        <taxon>Eukaryota</taxon>
        <taxon>Viridiplantae</taxon>
        <taxon>Streptophyta</taxon>
        <taxon>Embryophyta</taxon>
        <taxon>Tracheophyta</taxon>
        <taxon>Spermatophyta</taxon>
        <taxon>Magnoliopsida</taxon>
        <taxon>eudicotyledons</taxon>
        <taxon>Gunneridae</taxon>
        <taxon>Pentapetalae</taxon>
        <taxon>rosids</taxon>
        <taxon>fabids</taxon>
        <taxon>Malpighiales</taxon>
        <taxon>Salicaceae</taxon>
        <taxon>Saliceae</taxon>
        <taxon>Populus</taxon>
    </lineage>
</organism>